<sequence>MKRIEDSHFYGWLVDHARTMGWDLDATTDEAPRPRDMLRVWAAIALTEGLTDEQVQQLAHGLGVAPAEVRAAFEPEMRTAELGEILGQPDLAALDRRLDGIADDNA</sequence>
<evidence type="ECO:0000313" key="2">
    <source>
        <dbReference type="Proteomes" id="UP001214441"/>
    </source>
</evidence>
<evidence type="ECO:0008006" key="3">
    <source>
        <dbReference type="Google" id="ProtNLM"/>
    </source>
</evidence>
<organism evidence="1 2">
    <name type="scientific">Streptomyces iconiensis</name>
    <dbReference type="NCBI Taxonomy" id="1384038"/>
    <lineage>
        <taxon>Bacteria</taxon>
        <taxon>Bacillati</taxon>
        <taxon>Actinomycetota</taxon>
        <taxon>Actinomycetes</taxon>
        <taxon>Kitasatosporales</taxon>
        <taxon>Streptomycetaceae</taxon>
        <taxon>Streptomyces</taxon>
    </lineage>
</organism>
<protein>
    <recommendedName>
        <fullName evidence="3">DUF533 domain-containing protein</fullName>
    </recommendedName>
</protein>
<dbReference type="EMBL" id="JANCPR020000004">
    <property type="protein sequence ID" value="MDJ1131223.1"/>
    <property type="molecule type" value="Genomic_DNA"/>
</dbReference>
<evidence type="ECO:0000313" key="1">
    <source>
        <dbReference type="EMBL" id="MDJ1131223.1"/>
    </source>
</evidence>
<accession>A0ABT6ZQ98</accession>
<comment type="caution">
    <text evidence="1">The sequence shown here is derived from an EMBL/GenBank/DDBJ whole genome shotgun (WGS) entry which is preliminary data.</text>
</comment>
<gene>
    <name evidence="1" type="ORF">NMN56_004460</name>
</gene>
<dbReference type="RefSeq" id="WP_274039054.1">
    <property type="nucleotide sequence ID" value="NZ_JANCPR020000004.1"/>
</dbReference>
<reference evidence="1 2" key="1">
    <citation type="submission" date="2023-05" db="EMBL/GenBank/DDBJ databases">
        <title>Streptantibioticus silvisoli sp. nov., acidotolerant actinomycetes 1 from pine litter.</title>
        <authorList>
            <person name="Swiecimska M."/>
            <person name="Golinska P."/>
            <person name="Sangal V."/>
            <person name="Wachnowicz B."/>
            <person name="Goodfellow M."/>
        </authorList>
    </citation>
    <scope>NUCLEOTIDE SEQUENCE [LARGE SCALE GENOMIC DNA]</scope>
    <source>
        <strain evidence="1 2">DSM 42109</strain>
    </source>
</reference>
<name>A0ABT6ZQ98_9ACTN</name>
<dbReference type="Proteomes" id="UP001214441">
    <property type="component" value="Unassembled WGS sequence"/>
</dbReference>
<keyword evidence="2" id="KW-1185">Reference proteome</keyword>
<proteinExistence type="predicted"/>